<feature type="transmembrane region" description="Helical" evidence="5">
    <location>
        <begin position="165"/>
        <end position="183"/>
    </location>
</feature>
<dbReference type="GO" id="GO:0022857">
    <property type="term" value="F:transmembrane transporter activity"/>
    <property type="evidence" value="ECO:0007669"/>
    <property type="project" value="InterPro"/>
</dbReference>
<feature type="transmembrane region" description="Helical" evidence="5">
    <location>
        <begin position="288"/>
        <end position="309"/>
    </location>
</feature>
<evidence type="ECO:0000256" key="2">
    <source>
        <dbReference type="ARBA" id="ARBA00022692"/>
    </source>
</evidence>
<keyword evidence="6" id="KW-1185">Reference proteome</keyword>
<dbReference type="PANTHER" id="PTHR23507:SF1">
    <property type="entry name" value="FI18259P1-RELATED"/>
    <property type="match status" value="1"/>
</dbReference>
<dbReference type="AlphaFoldDB" id="A0A0K0FDG4"/>
<protein>
    <submittedName>
        <fullName evidence="7">Proton-coupled folate transporter</fullName>
    </submittedName>
</protein>
<keyword evidence="2 5" id="KW-0812">Transmembrane</keyword>
<feature type="transmembrane region" description="Helical" evidence="5">
    <location>
        <begin position="250"/>
        <end position="268"/>
    </location>
</feature>
<keyword evidence="4 5" id="KW-0472">Membrane</keyword>
<reference evidence="6" key="1">
    <citation type="submission" date="2014-07" db="EMBL/GenBank/DDBJ databases">
        <authorList>
            <person name="Martin A.A"/>
            <person name="De Silva N."/>
        </authorList>
    </citation>
    <scope>NUCLEOTIDE SEQUENCE</scope>
</reference>
<evidence type="ECO:0000313" key="7">
    <source>
        <dbReference type="WBParaSite" id="SVE_0689000.1"/>
    </source>
</evidence>
<dbReference type="Pfam" id="PF07690">
    <property type="entry name" value="MFS_1"/>
    <property type="match status" value="1"/>
</dbReference>
<accession>A0A0K0FDG4</accession>
<feature type="transmembrane region" description="Helical" evidence="5">
    <location>
        <begin position="125"/>
        <end position="145"/>
    </location>
</feature>
<evidence type="ECO:0000256" key="1">
    <source>
        <dbReference type="ARBA" id="ARBA00004141"/>
    </source>
</evidence>
<feature type="transmembrane region" description="Helical" evidence="5">
    <location>
        <begin position="63"/>
        <end position="87"/>
    </location>
</feature>
<proteinExistence type="predicted"/>
<dbReference type="InterPro" id="IPR036259">
    <property type="entry name" value="MFS_trans_sf"/>
</dbReference>
<feature type="transmembrane region" description="Helical" evidence="5">
    <location>
        <begin position="406"/>
        <end position="427"/>
    </location>
</feature>
<dbReference type="Gene3D" id="1.20.1250.20">
    <property type="entry name" value="MFS general substrate transporter like domains"/>
    <property type="match status" value="1"/>
</dbReference>
<evidence type="ECO:0000313" key="6">
    <source>
        <dbReference type="Proteomes" id="UP000035680"/>
    </source>
</evidence>
<dbReference type="InterPro" id="IPR011701">
    <property type="entry name" value="MFS"/>
</dbReference>
<organism evidence="6 7">
    <name type="scientific">Strongyloides venezuelensis</name>
    <name type="common">Threadworm</name>
    <dbReference type="NCBI Taxonomy" id="75913"/>
    <lineage>
        <taxon>Eukaryota</taxon>
        <taxon>Metazoa</taxon>
        <taxon>Ecdysozoa</taxon>
        <taxon>Nematoda</taxon>
        <taxon>Chromadorea</taxon>
        <taxon>Rhabditida</taxon>
        <taxon>Tylenchina</taxon>
        <taxon>Panagrolaimomorpha</taxon>
        <taxon>Strongyloidoidea</taxon>
        <taxon>Strongyloididae</taxon>
        <taxon>Strongyloides</taxon>
    </lineage>
</organism>
<evidence type="ECO:0000256" key="5">
    <source>
        <dbReference type="SAM" id="Phobius"/>
    </source>
</evidence>
<sequence>MILDFLRLDPVLFMYMFTSFLKYPIFQNLIYEKVCFSFNNITIDCRNISEIHNVKEFQSEANYVYLGSSLCLILPSIISAMILGQLFDMRSKSLIALLIPFFGLILSDISYIIQTVDIKLNPYYLLISDIAFGVFGGFTAIMGLINSYNVRYTNINEKGIRISRYEATIAFAGTLGSFTSGVIREKIGYTNVFILILSIHLVCIIYTIITLKMEIKNIEVTPSSDEITTIRKFLKNLIKPLSVDGMEKKILILLFIILTFELFIYGGINDIQFSYFLYKFAWGDKKFGIFNGFLMLFSGIGTSIIYPFLTRHFNIPSHIMAVIGMFNKIIFLILSVIITSDSWIFIIIIPNLMTRFVATGLRCLASINTPVDEQGRLFSMIELTQGITSLVSSAVYNTAYPKTLSFFSGFMYILTATTYIIPLLITFKIHKMLNMLK</sequence>
<dbReference type="GO" id="GO:0016020">
    <property type="term" value="C:membrane"/>
    <property type="evidence" value="ECO:0007669"/>
    <property type="project" value="UniProtKB-SubCell"/>
</dbReference>
<comment type="subcellular location">
    <subcellularLocation>
        <location evidence="1">Membrane</location>
        <topology evidence="1">Multi-pass membrane protein</topology>
    </subcellularLocation>
</comment>
<dbReference type="PANTHER" id="PTHR23507">
    <property type="entry name" value="ZGC:174356"/>
    <property type="match status" value="1"/>
</dbReference>
<dbReference type="SUPFAM" id="SSF103473">
    <property type="entry name" value="MFS general substrate transporter"/>
    <property type="match status" value="1"/>
</dbReference>
<keyword evidence="3 5" id="KW-1133">Transmembrane helix</keyword>
<feature type="transmembrane region" description="Helical" evidence="5">
    <location>
        <begin position="329"/>
        <end position="349"/>
    </location>
</feature>
<feature type="transmembrane region" description="Helical" evidence="5">
    <location>
        <begin position="12"/>
        <end position="31"/>
    </location>
</feature>
<dbReference type="Proteomes" id="UP000035680">
    <property type="component" value="Unassembled WGS sequence"/>
</dbReference>
<name>A0A0K0FDG4_STRVS</name>
<feature type="transmembrane region" description="Helical" evidence="5">
    <location>
        <begin position="94"/>
        <end position="113"/>
    </location>
</feature>
<reference evidence="7" key="2">
    <citation type="submission" date="2015-08" db="UniProtKB">
        <authorList>
            <consortium name="WormBaseParasite"/>
        </authorList>
    </citation>
    <scope>IDENTIFICATION</scope>
</reference>
<evidence type="ECO:0000256" key="4">
    <source>
        <dbReference type="ARBA" id="ARBA00023136"/>
    </source>
</evidence>
<feature type="transmembrane region" description="Helical" evidence="5">
    <location>
        <begin position="189"/>
        <end position="209"/>
    </location>
</feature>
<evidence type="ECO:0000256" key="3">
    <source>
        <dbReference type="ARBA" id="ARBA00022989"/>
    </source>
</evidence>
<dbReference type="WBParaSite" id="SVE_0689000.1">
    <property type="protein sequence ID" value="SVE_0689000.1"/>
    <property type="gene ID" value="SVE_0689000"/>
</dbReference>